<dbReference type="InterPro" id="IPR018062">
    <property type="entry name" value="HTH_AraC-typ_CS"/>
</dbReference>
<dbReference type="AlphaFoldDB" id="A0AA38XTR4"/>
<keyword evidence="9" id="KW-0998">Cell outer membrane</keyword>
<organism evidence="12">
    <name type="scientific">Knufia peltigerae</name>
    <dbReference type="NCBI Taxonomy" id="1002370"/>
    <lineage>
        <taxon>Eukaryota</taxon>
        <taxon>Fungi</taxon>
        <taxon>Dikarya</taxon>
        <taxon>Ascomycota</taxon>
        <taxon>Pezizomycotina</taxon>
        <taxon>Eurotiomycetes</taxon>
        <taxon>Chaetothyriomycetidae</taxon>
        <taxon>Chaetothyriales</taxon>
        <taxon>Trichomeriaceae</taxon>
        <taxon>Knufia</taxon>
    </lineage>
</organism>
<dbReference type="PANTHER" id="PTHR47234">
    <property type="match status" value="1"/>
</dbReference>
<keyword evidence="8" id="KW-0804">Transcription</keyword>
<protein>
    <recommendedName>
        <fullName evidence="11">HTH araC/xylS-type domain-containing protein</fullName>
    </recommendedName>
</protein>
<evidence type="ECO:0000256" key="6">
    <source>
        <dbReference type="ARBA" id="ARBA00023125"/>
    </source>
</evidence>
<dbReference type="InterPro" id="IPR012910">
    <property type="entry name" value="Plug_dom"/>
</dbReference>
<gene>
    <name evidence="12" type="ORF">H2204_011831</name>
</gene>
<evidence type="ECO:0000256" key="7">
    <source>
        <dbReference type="ARBA" id="ARBA00023136"/>
    </source>
</evidence>
<keyword evidence="5" id="KW-0798">TonB box</keyword>
<evidence type="ECO:0000313" key="12">
    <source>
        <dbReference type="EMBL" id="KAJ9621793.1"/>
    </source>
</evidence>
<dbReference type="Gene3D" id="2.40.170.20">
    <property type="entry name" value="TonB-dependent receptor, beta-barrel domain"/>
    <property type="match status" value="1"/>
</dbReference>
<evidence type="ECO:0000256" key="10">
    <source>
        <dbReference type="SAM" id="MobiDB-lite"/>
    </source>
</evidence>
<dbReference type="PROSITE" id="PS52016">
    <property type="entry name" value="TONB_DEPENDENT_REC_3"/>
    <property type="match status" value="1"/>
</dbReference>
<dbReference type="Pfam" id="PF07715">
    <property type="entry name" value="Plug"/>
    <property type="match status" value="1"/>
</dbReference>
<keyword evidence="6" id="KW-0238">DNA-binding</keyword>
<dbReference type="InterPro" id="IPR039426">
    <property type="entry name" value="TonB-dep_rcpt-like"/>
</dbReference>
<dbReference type="InterPro" id="IPR000531">
    <property type="entry name" value="Beta-barrel_TonB"/>
</dbReference>
<keyword evidence="7" id="KW-0472">Membrane</keyword>
<evidence type="ECO:0000256" key="2">
    <source>
        <dbReference type="ARBA" id="ARBA00022448"/>
    </source>
</evidence>
<dbReference type="PROSITE" id="PS00041">
    <property type="entry name" value="HTH_ARAC_FAMILY_1"/>
    <property type="match status" value="1"/>
</dbReference>
<dbReference type="SUPFAM" id="SSF56935">
    <property type="entry name" value="Porins"/>
    <property type="match status" value="1"/>
</dbReference>
<name>A0AA38XTR4_9EURO</name>
<feature type="region of interest" description="Disordered" evidence="10">
    <location>
        <begin position="974"/>
        <end position="998"/>
    </location>
</feature>
<dbReference type="GO" id="GO:0043565">
    <property type="term" value="F:sequence-specific DNA binding"/>
    <property type="evidence" value="ECO:0007669"/>
    <property type="project" value="InterPro"/>
</dbReference>
<evidence type="ECO:0000256" key="9">
    <source>
        <dbReference type="ARBA" id="ARBA00023237"/>
    </source>
</evidence>
<accession>A0AA38XTR4</accession>
<dbReference type="InterPro" id="IPR037066">
    <property type="entry name" value="Plug_dom_sf"/>
</dbReference>
<dbReference type="SMART" id="SM00342">
    <property type="entry name" value="HTH_ARAC"/>
    <property type="match status" value="1"/>
</dbReference>
<dbReference type="InterPro" id="IPR009057">
    <property type="entry name" value="Homeodomain-like_sf"/>
</dbReference>
<comment type="subcellular location">
    <subcellularLocation>
        <location evidence="1">Cell outer membrane</location>
        <topology evidence="1">Multi-pass membrane protein</topology>
    </subcellularLocation>
</comment>
<keyword evidence="3" id="KW-0812">Transmembrane</keyword>
<keyword evidence="4" id="KW-0805">Transcription regulation</keyword>
<dbReference type="InterPro" id="IPR036942">
    <property type="entry name" value="Beta-barrel_TonB_sf"/>
</dbReference>
<evidence type="ECO:0000256" key="8">
    <source>
        <dbReference type="ARBA" id="ARBA00023163"/>
    </source>
</evidence>
<dbReference type="Gene3D" id="1.10.10.60">
    <property type="entry name" value="Homeodomain-like"/>
    <property type="match status" value="2"/>
</dbReference>
<feature type="domain" description="HTH araC/xylS-type" evidence="11">
    <location>
        <begin position="177"/>
        <end position="275"/>
    </location>
</feature>
<evidence type="ECO:0000259" key="11">
    <source>
        <dbReference type="PROSITE" id="PS01124"/>
    </source>
</evidence>
<evidence type="ECO:0000256" key="5">
    <source>
        <dbReference type="ARBA" id="ARBA00023077"/>
    </source>
</evidence>
<dbReference type="InterPro" id="IPR018060">
    <property type="entry name" value="HTH_AraC"/>
</dbReference>
<dbReference type="Pfam" id="PF12833">
    <property type="entry name" value="HTH_18"/>
    <property type="match status" value="1"/>
</dbReference>
<dbReference type="PROSITE" id="PS01124">
    <property type="entry name" value="HTH_ARAC_FAMILY_2"/>
    <property type="match status" value="1"/>
</dbReference>
<evidence type="ECO:0000256" key="4">
    <source>
        <dbReference type="ARBA" id="ARBA00023015"/>
    </source>
</evidence>
<dbReference type="SUPFAM" id="SSF46689">
    <property type="entry name" value="Homeodomain-like"/>
    <property type="match status" value="1"/>
</dbReference>
<dbReference type="Gene3D" id="2.170.130.10">
    <property type="entry name" value="TonB-dependent receptor, plug domain"/>
    <property type="match status" value="1"/>
</dbReference>
<comment type="caution">
    <text evidence="12">The sequence shown here is derived from an EMBL/GenBank/DDBJ whole genome shotgun (WGS) entry which is preliminary data.</text>
</comment>
<sequence>MRQLSLADRGQTLSLDKAIDDVAPTCMGVARLGSLQTAGTSFSVWMQVRGTSWVEAKEGRFRLRQGEWIAFEKESRPLVQAGRNGLCVGMNLNVEALRVLTEMADCGLYAGRGLMNRADARVALRLWRDALASGQPAQALRPLLLHLAGLQRSLADNVQRCPGRSRSRKRQVFGRMQRARLYLEGNSHRVVRIGELAELTNFSSWYLSKTFQSLYEESPQSLSARLRLERAADLLRDTDMMVGEVAAASGFDNCCSFARAFRARYGQSASRFRENDGQLPPHSAKSPVVSRKYSAATQSLMNVRIPAVRLGLLPAGIALALAPSFASAQDAAAGGTTDLDRISVTGSRIRQASMETAQPVIALQRADIEKQGFTSVADIVQNLSATGSPAISRADALSSGEEVGGQYVDLRNLGPERTLVLLDGKRMGTSTGGYTDLASIPTSVVERIEVLTDGASAIYGSDAIAGVVNIITRKNFDGLEASVYGGQYGQGDGQKQVYNFVYGQTGERGSITFGAEYSKEDEVQAKDRSFSRYPNGRFHPFPTDDDANGWSPASNHGVLIDDMGTPKDANDDIWYTRANTGAGNGMGDFREFGTADYTNASQEMWLQNKLTRRSVFANGNYDLTDNIRATANVLYTKRTATSQIAGYPYQSEVYGTPLSGDSIYNPLGKDANFIRRTSEFPRQTESEQETFRFSAGLEGSFEFADKFWDWDVGYVYNQNKGVKTGTGNLFIPNVQNAVGPSFMDGDVARCGTPGKVIAGCTPWNPLAPYGSTGNGSLADPALQAYLFLPSHDTYTNTTKAYSANISGSLFTLPAGDLAIAAGYEHRQESGEYNPDALLQSGLSTDLAGAPTKGSYKLDEFYVELNVPVLADMPFAKELSLDMAGRYSDYNTFGDTINSKFGLKWKPIDDLLVRATYSTGFRAPNIANMYGGTSQTFDAYTDPCDSSFGSASRNPSVAAACGARGVPANFRQITSGGAQSTGPGTQSYSAFESGSNPELQPETSKTWTAGLVYSPNFVQGLDVSLDWWKIRIDNVIAAESVTSILNQCYVLGVASACDRFSRGTEGRTVNQVVDVTRTLINGGYQETAGYDLGIKYRLPEFSFGKIVVDWKTTYVDYLEYKRDNEAETPVEQHTSWATGDWGANFRVRSNLNVDWSLGNLGVNWAVRYYSSMKEPCSYDTECNLPDFSSSYTLGQPTRKVGSNTFHDVQVRYTLPWQATVSVGANNVFNHEGPVMYSQPNSSFSYYGGFDIGRYYYMKYTQRF</sequence>
<keyword evidence="2" id="KW-0813">Transport</keyword>
<evidence type="ECO:0000256" key="3">
    <source>
        <dbReference type="ARBA" id="ARBA00022692"/>
    </source>
</evidence>
<dbReference type="CDD" id="cd01347">
    <property type="entry name" value="ligand_gated_channel"/>
    <property type="match status" value="1"/>
</dbReference>
<dbReference type="PANTHER" id="PTHR47234:SF2">
    <property type="entry name" value="TONB-DEPENDENT RECEPTOR"/>
    <property type="match status" value="1"/>
</dbReference>
<proteinExistence type="predicted"/>
<dbReference type="Pfam" id="PF00593">
    <property type="entry name" value="TonB_dep_Rec_b-barrel"/>
    <property type="match status" value="1"/>
</dbReference>
<evidence type="ECO:0000256" key="1">
    <source>
        <dbReference type="ARBA" id="ARBA00004571"/>
    </source>
</evidence>
<dbReference type="GO" id="GO:0003700">
    <property type="term" value="F:DNA-binding transcription factor activity"/>
    <property type="evidence" value="ECO:0007669"/>
    <property type="project" value="InterPro"/>
</dbReference>
<dbReference type="EMBL" id="JAPDRN010000113">
    <property type="protein sequence ID" value="KAJ9621793.1"/>
    <property type="molecule type" value="Genomic_DNA"/>
</dbReference>
<reference evidence="12" key="1">
    <citation type="submission" date="2022-10" db="EMBL/GenBank/DDBJ databases">
        <title>Culturing micro-colonial fungi from biological soil crusts in the Mojave desert and describing Neophaeococcomyces mojavensis, and introducing the new genera and species Taxawa tesnikishii.</title>
        <authorList>
            <person name="Kurbessoian T."/>
            <person name="Stajich J.E."/>
        </authorList>
    </citation>
    <scope>NUCLEOTIDE SEQUENCE</scope>
    <source>
        <strain evidence="12">TK_35</strain>
    </source>
</reference>